<feature type="transmembrane region" description="Helical" evidence="4">
    <location>
        <begin position="184"/>
        <end position="201"/>
    </location>
</feature>
<dbReference type="InterPro" id="IPR011623">
    <property type="entry name" value="7TMR_DISM_rcpt_extracell_dom1"/>
</dbReference>
<evidence type="ECO:0000256" key="3">
    <source>
        <dbReference type="ARBA" id="ARBA00023163"/>
    </source>
</evidence>
<dbReference type="Pfam" id="PF00196">
    <property type="entry name" value="GerE"/>
    <property type="match status" value="1"/>
</dbReference>
<dbReference type="InterPro" id="IPR016032">
    <property type="entry name" value="Sig_transdc_resp-reg_C-effctor"/>
</dbReference>
<keyword evidence="4" id="KW-0472">Membrane</keyword>
<protein>
    <submittedName>
        <fullName evidence="6">7TM diverse intracellular signalling</fullName>
    </submittedName>
</protein>
<evidence type="ECO:0000313" key="7">
    <source>
        <dbReference type="Proteomes" id="UP000243588"/>
    </source>
</evidence>
<feature type="transmembrane region" description="Helical" evidence="4">
    <location>
        <begin position="334"/>
        <end position="356"/>
    </location>
</feature>
<dbReference type="PRINTS" id="PR00038">
    <property type="entry name" value="HTHLUXR"/>
</dbReference>
<feature type="transmembrane region" description="Helical" evidence="4">
    <location>
        <begin position="151"/>
        <end position="172"/>
    </location>
</feature>
<feature type="transmembrane region" description="Helical" evidence="4">
    <location>
        <begin position="301"/>
        <end position="322"/>
    </location>
</feature>
<dbReference type="PANTHER" id="PTHR44688:SF16">
    <property type="entry name" value="DNA-BINDING TRANSCRIPTIONAL ACTIVATOR DEVR_DOSR"/>
    <property type="match status" value="1"/>
</dbReference>
<evidence type="ECO:0000256" key="2">
    <source>
        <dbReference type="ARBA" id="ARBA00023125"/>
    </source>
</evidence>
<feature type="transmembrane region" description="Helical" evidence="4">
    <location>
        <begin position="216"/>
        <end position="236"/>
    </location>
</feature>
<keyword evidence="3" id="KW-0804">Transcription</keyword>
<dbReference type="STRING" id="702745.SAMN05421818_13611"/>
<reference evidence="7" key="1">
    <citation type="submission" date="2016-10" db="EMBL/GenBank/DDBJ databases">
        <authorList>
            <person name="Varghese N."/>
            <person name="Submissions S."/>
        </authorList>
    </citation>
    <scope>NUCLEOTIDE SEQUENCE [LARGE SCALE GENOMIC DNA]</scope>
    <source>
        <strain evidence="7">DSM 23313</strain>
    </source>
</reference>
<feature type="transmembrane region" description="Helical" evidence="4">
    <location>
        <begin position="248"/>
        <end position="268"/>
    </location>
</feature>
<dbReference type="RefSeq" id="WP_090410457.1">
    <property type="nucleotide sequence ID" value="NZ_FNDQ01000036.1"/>
</dbReference>
<keyword evidence="1" id="KW-0805">Transcription regulation</keyword>
<dbReference type="EMBL" id="FNDQ01000036">
    <property type="protein sequence ID" value="SDH99759.1"/>
    <property type="molecule type" value="Genomic_DNA"/>
</dbReference>
<dbReference type="Proteomes" id="UP000243588">
    <property type="component" value="Unassembled WGS sequence"/>
</dbReference>
<evidence type="ECO:0000313" key="6">
    <source>
        <dbReference type="EMBL" id="SDH99759.1"/>
    </source>
</evidence>
<sequence>MKSPLQKKTASYILLLLLFSLFSYSQKSNSNITFFESLQYSPLKGKNNTEISKKIKNYKWLRITLKNSEINKACIFKFPSAHITNYSFYVNNGLNWNLIKPNYDLDGNQINTRYPEYHFKSHTPYIYIKIPHNFNNTEQFILKESSAYKGGGVSILILIGIYYGFVILSILLDLGFYYISKDQTFIIFSLLLAFIGLIFFHEDGMFYFLSDGKYTLKHIITLSFPIISFLLSYFTYNFLSFKKSRKVIKLIVTTLALTSILLAISYTITDQYLYLHILKHACLIIPIIGFLISLSIIKKDIYMKILTGIFIILVFQVLGYSWSITYDIFNFSFFHLNALRITMSISIVAINILILMRVEKLNRENQMYRNQIKNYIFELKQQKLEAAISHKNNLAFFIQSPVKAENTLTNVEKIIIQLRDEFSLTDRETDVLIGIWEGLSNQEIAENLSISVSTTKHHVSNLYAKLNVKNRSQTILLKESLLNLQTK</sequence>
<dbReference type="Pfam" id="PF07695">
    <property type="entry name" value="7TMR-DISM_7TM"/>
    <property type="match status" value="1"/>
</dbReference>
<evidence type="ECO:0000259" key="5">
    <source>
        <dbReference type="PROSITE" id="PS50043"/>
    </source>
</evidence>
<keyword evidence="7" id="KW-1185">Reference proteome</keyword>
<keyword evidence="4" id="KW-1133">Transmembrane helix</keyword>
<dbReference type="CDD" id="cd06170">
    <property type="entry name" value="LuxR_C_like"/>
    <property type="match status" value="1"/>
</dbReference>
<dbReference type="SUPFAM" id="SSF46894">
    <property type="entry name" value="C-terminal effector domain of the bipartite response regulators"/>
    <property type="match status" value="1"/>
</dbReference>
<gene>
    <name evidence="6" type="ORF">SAMN05421818_13611</name>
</gene>
<keyword evidence="4" id="KW-0812">Transmembrane</keyword>
<dbReference type="AlphaFoldDB" id="A0A1G8GZJ1"/>
<dbReference type="SMART" id="SM00421">
    <property type="entry name" value="HTH_LUXR"/>
    <property type="match status" value="1"/>
</dbReference>
<evidence type="ECO:0000256" key="1">
    <source>
        <dbReference type="ARBA" id="ARBA00023015"/>
    </source>
</evidence>
<dbReference type="Gene3D" id="1.10.10.10">
    <property type="entry name" value="Winged helix-like DNA-binding domain superfamily/Winged helix DNA-binding domain"/>
    <property type="match status" value="1"/>
</dbReference>
<organism evidence="6 7">
    <name type="scientific">Myroides phaeus</name>
    <dbReference type="NCBI Taxonomy" id="702745"/>
    <lineage>
        <taxon>Bacteria</taxon>
        <taxon>Pseudomonadati</taxon>
        <taxon>Bacteroidota</taxon>
        <taxon>Flavobacteriia</taxon>
        <taxon>Flavobacteriales</taxon>
        <taxon>Flavobacteriaceae</taxon>
        <taxon>Myroides</taxon>
    </lineage>
</organism>
<proteinExistence type="predicted"/>
<dbReference type="InterPro" id="IPR000792">
    <property type="entry name" value="Tscrpt_reg_LuxR_C"/>
</dbReference>
<evidence type="ECO:0000256" key="4">
    <source>
        <dbReference type="SAM" id="Phobius"/>
    </source>
</evidence>
<dbReference type="GO" id="GO:0006355">
    <property type="term" value="P:regulation of DNA-templated transcription"/>
    <property type="evidence" value="ECO:0007669"/>
    <property type="project" value="InterPro"/>
</dbReference>
<dbReference type="PROSITE" id="PS50043">
    <property type="entry name" value="HTH_LUXR_2"/>
    <property type="match status" value="1"/>
</dbReference>
<feature type="transmembrane region" description="Helical" evidence="4">
    <location>
        <begin position="274"/>
        <end position="294"/>
    </location>
</feature>
<keyword evidence="2" id="KW-0238">DNA-binding</keyword>
<dbReference type="InterPro" id="IPR036388">
    <property type="entry name" value="WH-like_DNA-bd_sf"/>
</dbReference>
<name>A0A1G8GZJ1_9FLAO</name>
<dbReference type="PANTHER" id="PTHR44688">
    <property type="entry name" value="DNA-BINDING TRANSCRIPTIONAL ACTIVATOR DEVR_DOSR"/>
    <property type="match status" value="1"/>
</dbReference>
<dbReference type="GO" id="GO:0003677">
    <property type="term" value="F:DNA binding"/>
    <property type="evidence" value="ECO:0007669"/>
    <property type="project" value="UniProtKB-KW"/>
</dbReference>
<feature type="domain" description="HTH luxR-type" evidence="5">
    <location>
        <begin position="417"/>
        <end position="482"/>
    </location>
</feature>
<accession>A0A1G8GZJ1</accession>